<dbReference type="AlphaFoldDB" id="A0A4Z1FQH2"/>
<sequence>MVQWTGRLAYLELSGGGKGLYVRRKGPKEECRGMNGKEAQIAANNNESQAINGVTSCDL</sequence>
<dbReference type="EMBL" id="PQXI01000096">
    <property type="protein sequence ID" value="TGO24743.1"/>
    <property type="molecule type" value="Genomic_DNA"/>
</dbReference>
<evidence type="ECO:0000313" key="1">
    <source>
        <dbReference type="EMBL" id="TGO24743.1"/>
    </source>
</evidence>
<organism evidence="1 2">
    <name type="scientific">Botrytis paeoniae</name>
    <dbReference type="NCBI Taxonomy" id="278948"/>
    <lineage>
        <taxon>Eukaryota</taxon>
        <taxon>Fungi</taxon>
        <taxon>Dikarya</taxon>
        <taxon>Ascomycota</taxon>
        <taxon>Pezizomycotina</taxon>
        <taxon>Leotiomycetes</taxon>
        <taxon>Helotiales</taxon>
        <taxon>Sclerotiniaceae</taxon>
        <taxon>Botrytis</taxon>
    </lineage>
</organism>
<proteinExistence type="predicted"/>
<dbReference type="Proteomes" id="UP000297910">
    <property type="component" value="Unassembled WGS sequence"/>
</dbReference>
<evidence type="ECO:0000313" key="2">
    <source>
        <dbReference type="Proteomes" id="UP000297910"/>
    </source>
</evidence>
<keyword evidence="2" id="KW-1185">Reference proteome</keyword>
<name>A0A4Z1FQH2_9HELO</name>
<comment type="caution">
    <text evidence="1">The sequence shown here is derived from an EMBL/GenBank/DDBJ whole genome shotgun (WGS) entry which is preliminary data.</text>
</comment>
<accession>A0A4Z1FQH2</accession>
<gene>
    <name evidence="1" type="ORF">BPAE_0096g00490</name>
</gene>
<protein>
    <submittedName>
        <fullName evidence="1">Uncharacterized protein</fullName>
    </submittedName>
</protein>
<reference evidence="1 2" key="1">
    <citation type="submission" date="2017-12" db="EMBL/GenBank/DDBJ databases">
        <title>Comparative genomics of Botrytis spp.</title>
        <authorList>
            <person name="Valero-Jimenez C.A."/>
            <person name="Tapia P."/>
            <person name="Veloso J."/>
            <person name="Silva-Moreno E."/>
            <person name="Staats M."/>
            <person name="Valdes J.H."/>
            <person name="Van Kan J.A.L."/>
        </authorList>
    </citation>
    <scope>NUCLEOTIDE SEQUENCE [LARGE SCALE GENOMIC DNA]</scope>
    <source>
        <strain evidence="1 2">Bp0003</strain>
    </source>
</reference>